<evidence type="ECO:0000256" key="3">
    <source>
        <dbReference type="ARBA" id="ARBA00022741"/>
    </source>
</evidence>
<dbReference type="RefSeq" id="WP_064029208.1">
    <property type="nucleotide sequence ID" value="NZ_LUUK01000176.1"/>
</dbReference>
<name>A0A177NHZ6_9GAMM</name>
<dbReference type="PANTHER" id="PTHR42788:SF19">
    <property type="entry name" value="ALIPHATIC SULFONATES IMPORT ATP-BINDING PROTEIN SSUB 2"/>
    <property type="match status" value="1"/>
</dbReference>
<dbReference type="STRING" id="702114.A1355_07145"/>
<dbReference type="OrthoDB" id="9802264at2"/>
<dbReference type="InterPro" id="IPR003439">
    <property type="entry name" value="ABC_transporter-like_ATP-bd"/>
</dbReference>
<evidence type="ECO:0000313" key="6">
    <source>
        <dbReference type="EMBL" id="OAI17736.1"/>
    </source>
</evidence>
<dbReference type="InterPro" id="IPR027417">
    <property type="entry name" value="P-loop_NTPase"/>
</dbReference>
<dbReference type="PANTHER" id="PTHR42788">
    <property type="entry name" value="TAURINE IMPORT ATP-BINDING PROTEIN-RELATED"/>
    <property type="match status" value="1"/>
</dbReference>
<dbReference type="InterPro" id="IPR003593">
    <property type="entry name" value="AAA+_ATPase"/>
</dbReference>
<reference evidence="7" key="1">
    <citation type="submission" date="2016-03" db="EMBL/GenBank/DDBJ databases">
        <authorList>
            <person name="Heylen K."/>
            <person name="De Vos P."/>
            <person name="Vekeman B."/>
        </authorList>
    </citation>
    <scope>NUCLEOTIDE SEQUENCE [LARGE SCALE GENOMIC DNA]</scope>
    <source>
        <strain evidence="7">R-45383</strain>
    </source>
</reference>
<dbReference type="EMBL" id="LUUK01000176">
    <property type="protein sequence ID" value="OAI17736.1"/>
    <property type="molecule type" value="Genomic_DNA"/>
</dbReference>
<dbReference type="GO" id="GO:0005524">
    <property type="term" value="F:ATP binding"/>
    <property type="evidence" value="ECO:0007669"/>
    <property type="project" value="UniProtKB-KW"/>
</dbReference>
<gene>
    <name evidence="6" type="ORF">A1355_07145</name>
</gene>
<dbReference type="SUPFAM" id="SSF52540">
    <property type="entry name" value="P-loop containing nucleoside triphosphate hydrolases"/>
    <property type="match status" value="1"/>
</dbReference>
<dbReference type="SMART" id="SM00382">
    <property type="entry name" value="AAA"/>
    <property type="match status" value="1"/>
</dbReference>
<dbReference type="Proteomes" id="UP000077628">
    <property type="component" value="Unassembled WGS sequence"/>
</dbReference>
<dbReference type="PROSITE" id="PS50893">
    <property type="entry name" value="ABC_TRANSPORTER_2"/>
    <property type="match status" value="1"/>
</dbReference>
<keyword evidence="7" id="KW-1185">Reference proteome</keyword>
<protein>
    <submittedName>
        <fullName evidence="6">ABC transporter</fullName>
    </submittedName>
</protein>
<comment type="similarity">
    <text evidence="1">Belongs to the ABC transporter superfamily.</text>
</comment>
<organism evidence="6 7">
    <name type="scientific">Methylomonas koyamae</name>
    <dbReference type="NCBI Taxonomy" id="702114"/>
    <lineage>
        <taxon>Bacteria</taxon>
        <taxon>Pseudomonadati</taxon>
        <taxon>Pseudomonadota</taxon>
        <taxon>Gammaproteobacteria</taxon>
        <taxon>Methylococcales</taxon>
        <taxon>Methylococcaceae</taxon>
        <taxon>Methylomonas</taxon>
    </lineage>
</organism>
<evidence type="ECO:0000256" key="1">
    <source>
        <dbReference type="ARBA" id="ARBA00005417"/>
    </source>
</evidence>
<accession>A0A177NHZ6</accession>
<dbReference type="GO" id="GO:0016887">
    <property type="term" value="F:ATP hydrolysis activity"/>
    <property type="evidence" value="ECO:0007669"/>
    <property type="project" value="InterPro"/>
</dbReference>
<comment type="caution">
    <text evidence="6">The sequence shown here is derived from an EMBL/GenBank/DDBJ whole genome shotgun (WGS) entry which is preliminary data.</text>
</comment>
<keyword evidence="3" id="KW-0547">Nucleotide-binding</keyword>
<dbReference type="AlphaFoldDB" id="A0A177NHZ6"/>
<sequence length="247" mass="28150">MTDIEISVLDKTYRPEHAADRQHKAIADLQLRVARDQFVCLLGPSGCGKTTLLNMIAGLDSQYQGQIRIGRLASRPKIGYVFQSPRLLPWYDVRRNIELVFPAKPPTELIDALLDAMQLGDVQHEFPERLSLGMQRRVAIIRAFAIDPDLLLMDEPFVSLDAPSARQVRNLLYTLWQQRPHTVLFVSHDLREAIALADRLIFLSPSPMRIVADIVVDIPRPLRNDEVQIETFRGTLYSRHPQIADLL</sequence>
<keyword evidence="2" id="KW-0813">Transport</keyword>
<evidence type="ECO:0000313" key="7">
    <source>
        <dbReference type="Proteomes" id="UP000077628"/>
    </source>
</evidence>
<evidence type="ECO:0000259" key="5">
    <source>
        <dbReference type="PROSITE" id="PS50893"/>
    </source>
</evidence>
<dbReference type="Gene3D" id="3.40.50.300">
    <property type="entry name" value="P-loop containing nucleotide triphosphate hydrolases"/>
    <property type="match status" value="1"/>
</dbReference>
<feature type="domain" description="ABC transporter" evidence="5">
    <location>
        <begin position="6"/>
        <end position="230"/>
    </location>
</feature>
<dbReference type="Pfam" id="PF00005">
    <property type="entry name" value="ABC_tran"/>
    <property type="match status" value="1"/>
</dbReference>
<proteinExistence type="inferred from homology"/>
<evidence type="ECO:0000256" key="4">
    <source>
        <dbReference type="ARBA" id="ARBA00022840"/>
    </source>
</evidence>
<evidence type="ECO:0000256" key="2">
    <source>
        <dbReference type="ARBA" id="ARBA00022448"/>
    </source>
</evidence>
<keyword evidence="4" id="KW-0067">ATP-binding</keyword>
<dbReference type="InterPro" id="IPR050166">
    <property type="entry name" value="ABC_transporter_ATP-bind"/>
</dbReference>
<dbReference type="PROSITE" id="PS00211">
    <property type="entry name" value="ABC_TRANSPORTER_1"/>
    <property type="match status" value="1"/>
</dbReference>
<dbReference type="InterPro" id="IPR017871">
    <property type="entry name" value="ABC_transporter-like_CS"/>
</dbReference>